<comment type="caution">
    <text evidence="1">The sequence shown here is derived from an EMBL/GenBank/DDBJ whole genome shotgun (WGS) entry which is preliminary data.</text>
</comment>
<proteinExistence type="predicted"/>
<evidence type="ECO:0000313" key="1">
    <source>
        <dbReference type="EMBL" id="MBC9714751.1"/>
    </source>
</evidence>
<keyword evidence="2" id="KW-1185">Reference proteome</keyword>
<dbReference type="EMBL" id="JACTVJ010000010">
    <property type="protein sequence ID" value="MBC9714751.1"/>
    <property type="molecule type" value="Genomic_DNA"/>
</dbReference>
<name>A0ABR7SGW5_9ACTN</name>
<reference evidence="1 2" key="1">
    <citation type="submission" date="2020-08" db="EMBL/GenBank/DDBJ databases">
        <title>Genemic of Streptomyces polyaspartic.</title>
        <authorList>
            <person name="Liu W."/>
        </authorList>
    </citation>
    <scope>NUCLEOTIDE SEQUENCE [LARGE SCALE GENOMIC DNA]</scope>
    <source>
        <strain evidence="1 2">TRM66268-LWL</strain>
    </source>
</reference>
<evidence type="ECO:0000313" key="2">
    <source>
        <dbReference type="Proteomes" id="UP000642284"/>
    </source>
</evidence>
<sequence>MHRGAAVVAGVLLLTGVTGCGAVSDASLAGQASTAAPAKGEAAGTLKNPDTPPRMILRGKDDPVASLLGAFTGTLVVTGKNCIGAQSDITGENAALSWGHGWTAKIEDGMAVVYDEEGKVFAREGDKVSLGGGASSRFTHHPCAERSIFDVNNAPVDNAPVEKGEPLTR</sequence>
<gene>
    <name evidence="1" type="ORF">H9Y04_19545</name>
</gene>
<dbReference type="PROSITE" id="PS51257">
    <property type="entry name" value="PROKAR_LIPOPROTEIN"/>
    <property type="match status" value="1"/>
</dbReference>
<organism evidence="1 2">
    <name type="scientific">Streptomyces polyasparticus</name>
    <dbReference type="NCBI Taxonomy" id="2767826"/>
    <lineage>
        <taxon>Bacteria</taxon>
        <taxon>Bacillati</taxon>
        <taxon>Actinomycetota</taxon>
        <taxon>Actinomycetes</taxon>
        <taxon>Kitasatosporales</taxon>
        <taxon>Streptomycetaceae</taxon>
        <taxon>Streptomyces</taxon>
    </lineage>
</organism>
<accession>A0ABR7SGW5</accession>
<dbReference type="Proteomes" id="UP000642284">
    <property type="component" value="Unassembled WGS sequence"/>
</dbReference>
<evidence type="ECO:0008006" key="3">
    <source>
        <dbReference type="Google" id="ProtNLM"/>
    </source>
</evidence>
<protein>
    <recommendedName>
        <fullName evidence="3">Lipoprotein</fullName>
    </recommendedName>
</protein>
<dbReference type="RefSeq" id="WP_187815224.1">
    <property type="nucleotide sequence ID" value="NZ_JACTVJ010000010.1"/>
</dbReference>